<dbReference type="Pfam" id="PF00069">
    <property type="entry name" value="Pkinase"/>
    <property type="match status" value="1"/>
</dbReference>
<dbReference type="SMART" id="SM00220">
    <property type="entry name" value="S_TKc"/>
    <property type="match status" value="1"/>
</dbReference>
<feature type="non-terminal residue" evidence="7">
    <location>
        <position position="1"/>
    </location>
</feature>
<dbReference type="EMBL" id="GL377565">
    <property type="protein sequence ID" value="EFJ38452.1"/>
    <property type="molecule type" value="Genomic_DNA"/>
</dbReference>
<evidence type="ECO:0000259" key="6">
    <source>
        <dbReference type="PROSITE" id="PS50011"/>
    </source>
</evidence>
<dbReference type="GO" id="GO:0004674">
    <property type="term" value="F:protein serine/threonine kinase activity"/>
    <property type="evidence" value="ECO:0000318"/>
    <property type="project" value="GO_Central"/>
</dbReference>
<dbReference type="AlphaFoldDB" id="D8QQG0"/>
<dbReference type="GO" id="GO:0044773">
    <property type="term" value="P:mitotic DNA damage checkpoint signaling"/>
    <property type="evidence" value="ECO:0000318"/>
    <property type="project" value="GO_Central"/>
</dbReference>
<dbReference type="SUPFAM" id="SSF56112">
    <property type="entry name" value="Protein kinase-like (PK-like)"/>
    <property type="match status" value="1"/>
</dbReference>
<name>D8QQG0_SELML</name>
<evidence type="ECO:0000256" key="5">
    <source>
        <dbReference type="ARBA" id="ARBA00022840"/>
    </source>
</evidence>
<dbReference type="InterPro" id="IPR000719">
    <property type="entry name" value="Prot_kinase_dom"/>
</dbReference>
<dbReference type="Proteomes" id="UP000001514">
    <property type="component" value="Unassembled WGS sequence"/>
</dbReference>
<keyword evidence="2" id="KW-0808">Transferase</keyword>
<dbReference type="InterPro" id="IPR008271">
    <property type="entry name" value="Ser/Thr_kinase_AS"/>
</dbReference>
<dbReference type="HOGENOM" id="CLU_000288_63_0_1"/>
<dbReference type="eggNOG" id="KOG0032">
    <property type="taxonomic scope" value="Eukaryota"/>
</dbReference>
<evidence type="ECO:0000256" key="2">
    <source>
        <dbReference type="ARBA" id="ARBA00022679"/>
    </source>
</evidence>
<dbReference type="InParanoid" id="D8QQG0"/>
<dbReference type="InterPro" id="IPR011009">
    <property type="entry name" value="Kinase-like_dom_sf"/>
</dbReference>
<dbReference type="Gramene" id="EFJ38452">
    <property type="protein sequence ID" value="EFJ38452"/>
    <property type="gene ID" value="SELMODRAFT_74096"/>
</dbReference>
<dbReference type="GO" id="GO:0005524">
    <property type="term" value="F:ATP binding"/>
    <property type="evidence" value="ECO:0007669"/>
    <property type="project" value="UniProtKB-KW"/>
</dbReference>
<dbReference type="PANTHER" id="PTHR24349">
    <property type="entry name" value="SERINE/THREONINE-PROTEIN KINASE"/>
    <property type="match status" value="1"/>
</dbReference>
<keyword evidence="3" id="KW-0547">Nucleotide-binding</keyword>
<keyword evidence="1" id="KW-0723">Serine/threonine-protein kinase</keyword>
<protein>
    <recommendedName>
        <fullName evidence="6">Protein kinase domain-containing protein</fullName>
    </recommendedName>
</protein>
<gene>
    <name evidence="7" type="ORF">SELMODRAFT_74096</name>
</gene>
<evidence type="ECO:0000313" key="8">
    <source>
        <dbReference type="Proteomes" id="UP000001514"/>
    </source>
</evidence>
<feature type="domain" description="Protein kinase" evidence="6">
    <location>
        <begin position="1"/>
        <end position="208"/>
    </location>
</feature>
<dbReference type="PROSITE" id="PS00108">
    <property type="entry name" value="PROTEIN_KINASE_ST"/>
    <property type="match status" value="1"/>
</dbReference>
<keyword evidence="4" id="KW-0418">Kinase</keyword>
<dbReference type="KEGG" id="smo:SELMODRAFT_74096"/>
<evidence type="ECO:0000256" key="4">
    <source>
        <dbReference type="ARBA" id="ARBA00022777"/>
    </source>
</evidence>
<keyword evidence="5" id="KW-0067">ATP-binding</keyword>
<proteinExistence type="predicted"/>
<evidence type="ECO:0000256" key="1">
    <source>
        <dbReference type="ARBA" id="ARBA00022527"/>
    </source>
</evidence>
<dbReference type="OrthoDB" id="1250250at2759"/>
<evidence type="ECO:0000313" key="7">
    <source>
        <dbReference type="EMBL" id="EFJ38452.1"/>
    </source>
</evidence>
<dbReference type="InterPro" id="IPR050205">
    <property type="entry name" value="CDPK_Ser/Thr_kinases"/>
</dbReference>
<sequence length="248" mass="27393">EREVGIMAKLRGCPGVVSFRDFIKERDGGQCFGSIIMELCGSSLADRLRASGQMSEEEAAQIIKQLAETLKEMHSRGIVHRDLKPGNILFKLDARDKVVISDFGMATDDPEEMSQYCGTGKYMAPEVAENKDGSFYTAAIDVWGLGAILYEMLGKGGYQPSEAFDRVRQGASPVGPFSFIAEDLLAKMLAVDPKQRLTVDQVLQHPWIVKLCRSSSSKIYRTWRRPCGAKRSAPGLDKDLVVKKVRAA</sequence>
<organism evidence="8">
    <name type="scientific">Selaginella moellendorffii</name>
    <name type="common">Spikemoss</name>
    <dbReference type="NCBI Taxonomy" id="88036"/>
    <lineage>
        <taxon>Eukaryota</taxon>
        <taxon>Viridiplantae</taxon>
        <taxon>Streptophyta</taxon>
        <taxon>Embryophyta</taxon>
        <taxon>Tracheophyta</taxon>
        <taxon>Lycopodiopsida</taxon>
        <taxon>Selaginellales</taxon>
        <taxon>Selaginellaceae</taxon>
        <taxon>Selaginella</taxon>
    </lineage>
</organism>
<accession>D8QQG0</accession>
<dbReference type="PROSITE" id="PS50011">
    <property type="entry name" value="PROTEIN_KINASE_DOM"/>
    <property type="match status" value="1"/>
</dbReference>
<reference evidence="7 8" key="1">
    <citation type="journal article" date="2011" name="Science">
        <title>The Selaginella genome identifies genetic changes associated with the evolution of vascular plants.</title>
        <authorList>
            <person name="Banks J.A."/>
            <person name="Nishiyama T."/>
            <person name="Hasebe M."/>
            <person name="Bowman J.L."/>
            <person name="Gribskov M."/>
            <person name="dePamphilis C."/>
            <person name="Albert V.A."/>
            <person name="Aono N."/>
            <person name="Aoyama T."/>
            <person name="Ambrose B.A."/>
            <person name="Ashton N.W."/>
            <person name="Axtell M.J."/>
            <person name="Barker E."/>
            <person name="Barker M.S."/>
            <person name="Bennetzen J.L."/>
            <person name="Bonawitz N.D."/>
            <person name="Chapple C."/>
            <person name="Cheng C."/>
            <person name="Correa L.G."/>
            <person name="Dacre M."/>
            <person name="DeBarry J."/>
            <person name="Dreyer I."/>
            <person name="Elias M."/>
            <person name="Engstrom E.M."/>
            <person name="Estelle M."/>
            <person name="Feng L."/>
            <person name="Finet C."/>
            <person name="Floyd S.K."/>
            <person name="Frommer W.B."/>
            <person name="Fujita T."/>
            <person name="Gramzow L."/>
            <person name="Gutensohn M."/>
            <person name="Harholt J."/>
            <person name="Hattori M."/>
            <person name="Heyl A."/>
            <person name="Hirai T."/>
            <person name="Hiwatashi Y."/>
            <person name="Ishikawa M."/>
            <person name="Iwata M."/>
            <person name="Karol K.G."/>
            <person name="Koehler B."/>
            <person name="Kolukisaoglu U."/>
            <person name="Kubo M."/>
            <person name="Kurata T."/>
            <person name="Lalonde S."/>
            <person name="Li K."/>
            <person name="Li Y."/>
            <person name="Litt A."/>
            <person name="Lyons E."/>
            <person name="Manning G."/>
            <person name="Maruyama T."/>
            <person name="Michael T.P."/>
            <person name="Mikami K."/>
            <person name="Miyazaki S."/>
            <person name="Morinaga S."/>
            <person name="Murata T."/>
            <person name="Mueller-Roeber B."/>
            <person name="Nelson D.R."/>
            <person name="Obara M."/>
            <person name="Oguri Y."/>
            <person name="Olmstead R.G."/>
            <person name="Onodera N."/>
            <person name="Petersen B.L."/>
            <person name="Pils B."/>
            <person name="Prigge M."/>
            <person name="Rensing S.A."/>
            <person name="Riano-Pachon D.M."/>
            <person name="Roberts A.W."/>
            <person name="Sato Y."/>
            <person name="Scheller H.V."/>
            <person name="Schulz B."/>
            <person name="Schulz C."/>
            <person name="Shakirov E.V."/>
            <person name="Shibagaki N."/>
            <person name="Shinohara N."/>
            <person name="Shippen D.E."/>
            <person name="Soerensen I."/>
            <person name="Sotooka R."/>
            <person name="Sugimoto N."/>
            <person name="Sugita M."/>
            <person name="Sumikawa N."/>
            <person name="Tanurdzic M."/>
            <person name="Theissen G."/>
            <person name="Ulvskov P."/>
            <person name="Wakazuki S."/>
            <person name="Weng J.K."/>
            <person name="Willats W.W."/>
            <person name="Wipf D."/>
            <person name="Wolf P.G."/>
            <person name="Yang L."/>
            <person name="Zimmer A.D."/>
            <person name="Zhu Q."/>
            <person name="Mitros T."/>
            <person name="Hellsten U."/>
            <person name="Loque D."/>
            <person name="Otillar R."/>
            <person name="Salamov A."/>
            <person name="Schmutz J."/>
            <person name="Shapiro H."/>
            <person name="Lindquist E."/>
            <person name="Lucas S."/>
            <person name="Rokhsar D."/>
            <person name="Grigoriev I.V."/>
        </authorList>
    </citation>
    <scope>NUCLEOTIDE SEQUENCE [LARGE SCALE GENOMIC DNA]</scope>
</reference>
<dbReference type="STRING" id="88036.D8QQG0"/>
<dbReference type="GO" id="GO:0005737">
    <property type="term" value="C:cytoplasm"/>
    <property type="evidence" value="ECO:0000318"/>
    <property type="project" value="GO_Central"/>
</dbReference>
<evidence type="ECO:0000256" key="3">
    <source>
        <dbReference type="ARBA" id="ARBA00022741"/>
    </source>
</evidence>
<dbReference type="Gene3D" id="1.10.510.10">
    <property type="entry name" value="Transferase(Phosphotransferase) domain 1"/>
    <property type="match status" value="1"/>
</dbReference>
<dbReference type="GO" id="GO:0005634">
    <property type="term" value="C:nucleus"/>
    <property type="evidence" value="ECO:0000318"/>
    <property type="project" value="GO_Central"/>
</dbReference>
<keyword evidence="8" id="KW-1185">Reference proteome</keyword>